<dbReference type="RefSeq" id="WP_147029941.1">
    <property type="nucleotide sequence ID" value="NZ_CP042436.1"/>
</dbReference>
<sequence length="293" mass="32574">MKTLPYYHVDVFSDRPFSGNGLTVFTESEGLSKEAMLRLTQEMRQFESIFLQRIEGTKVRAYIFTVGEELDFAGHPVLGAAATLHDLYYPEKQKAEWEFVLNKKTVQVTTEKGEGSFKATMNQGRAEFGKELGETETDWLMDAISLNKDDLYEGCRPVIVSTGLPYLIVPLRRNGLQAKIRVNDLEEKIRQLGAMFVGILDIPTLTIRTWDNLGSVEDIATGSLAGPSGAYLVKKGFQSSGTQIQLNQGVHLGRPSQLFVKTGMSSGELSDVYVSGHVYKISQSILLAAKYLF</sequence>
<dbReference type="GO" id="GO:0005737">
    <property type="term" value="C:cytoplasm"/>
    <property type="evidence" value="ECO:0007669"/>
    <property type="project" value="TreeGrafter"/>
</dbReference>
<evidence type="ECO:0000313" key="3">
    <source>
        <dbReference type="EMBL" id="QEC61363.1"/>
    </source>
</evidence>
<gene>
    <name evidence="3" type="ORF">FRZ54_01785</name>
</gene>
<dbReference type="InterPro" id="IPR003719">
    <property type="entry name" value="Phenazine_PhzF-like"/>
</dbReference>
<dbReference type="NCBIfam" id="TIGR00654">
    <property type="entry name" value="PhzF_family"/>
    <property type="match status" value="1"/>
</dbReference>
<dbReference type="EMBL" id="CP042436">
    <property type="protein sequence ID" value="QEC61363.1"/>
    <property type="molecule type" value="Genomic_DNA"/>
</dbReference>
<keyword evidence="4" id="KW-1185">Reference proteome</keyword>
<accession>A0A5B8UQG9</accession>
<dbReference type="SUPFAM" id="SSF54506">
    <property type="entry name" value="Diaminopimelate epimerase-like"/>
    <property type="match status" value="1"/>
</dbReference>
<dbReference type="PANTHER" id="PTHR13774">
    <property type="entry name" value="PHENAZINE BIOSYNTHESIS PROTEIN"/>
    <property type="match status" value="1"/>
</dbReference>
<dbReference type="Gene3D" id="3.10.310.10">
    <property type="entry name" value="Diaminopimelate Epimerase, Chain A, domain 1"/>
    <property type="match status" value="2"/>
</dbReference>
<evidence type="ECO:0000256" key="2">
    <source>
        <dbReference type="PIRSR" id="PIRSR016184-1"/>
    </source>
</evidence>
<dbReference type="GO" id="GO:0016853">
    <property type="term" value="F:isomerase activity"/>
    <property type="evidence" value="ECO:0007669"/>
    <property type="project" value="TreeGrafter"/>
</dbReference>
<dbReference type="Proteomes" id="UP000321479">
    <property type="component" value="Chromosome"/>
</dbReference>
<reference evidence="3 4" key="1">
    <citation type="journal article" date="2017" name="Curr. Microbiol.">
        <title>Mucilaginibacter ginsenosidivorans sp. nov., Isolated from Soil of Ginseng Field.</title>
        <authorList>
            <person name="Kim M.M."/>
            <person name="Siddiqi M.Z."/>
            <person name="Im W.T."/>
        </authorList>
    </citation>
    <scope>NUCLEOTIDE SEQUENCE [LARGE SCALE GENOMIC DNA]</scope>
    <source>
        <strain evidence="3 4">Gsoil 3017</strain>
    </source>
</reference>
<evidence type="ECO:0000313" key="4">
    <source>
        <dbReference type="Proteomes" id="UP000321479"/>
    </source>
</evidence>
<feature type="active site" evidence="2">
    <location>
        <position position="47"/>
    </location>
</feature>
<evidence type="ECO:0000256" key="1">
    <source>
        <dbReference type="ARBA" id="ARBA00008270"/>
    </source>
</evidence>
<protein>
    <submittedName>
        <fullName evidence="3">PhzF family phenazine biosynthesis protein</fullName>
    </submittedName>
</protein>
<organism evidence="3 4">
    <name type="scientific">Mucilaginibacter ginsenosidivorans</name>
    <dbReference type="NCBI Taxonomy" id="398053"/>
    <lineage>
        <taxon>Bacteria</taxon>
        <taxon>Pseudomonadati</taxon>
        <taxon>Bacteroidota</taxon>
        <taxon>Sphingobacteriia</taxon>
        <taxon>Sphingobacteriales</taxon>
        <taxon>Sphingobacteriaceae</taxon>
        <taxon>Mucilaginibacter</taxon>
    </lineage>
</organism>
<dbReference type="Pfam" id="PF02567">
    <property type="entry name" value="PhzC-PhzF"/>
    <property type="match status" value="1"/>
</dbReference>
<proteinExistence type="inferred from homology"/>
<dbReference type="KEGG" id="mgin:FRZ54_01785"/>
<comment type="similarity">
    <text evidence="1">Belongs to the PhzF family.</text>
</comment>
<dbReference type="PIRSF" id="PIRSF016184">
    <property type="entry name" value="PhzC_PhzF"/>
    <property type="match status" value="1"/>
</dbReference>
<dbReference type="AlphaFoldDB" id="A0A5B8UQG9"/>
<name>A0A5B8UQG9_9SPHI</name>
<dbReference type="PANTHER" id="PTHR13774:SF32">
    <property type="entry name" value="ANTISENSE-ENHANCING SEQUENCE 1"/>
    <property type="match status" value="1"/>
</dbReference>
<dbReference type="OrthoDB" id="9788221at2"/>